<sequence>MSEVVREEIIFEILDADVPWFTLLEDGTRDRNNIEHVSIGIRYVRKGKVFESLVNVATTLSSDAKTMANLTMEILRNNGLDSKRLLSQCYDGASVMSGRKGGVQTLIQEELHRKVPYVHCFNHRLHLVIMKLISEVPELKIFFDQCRMLHLFLNHVKVISIYTGTRIGRLLEQRWSGHLKITEAIYSNYQTIIELLRTVQCSTEFSGEQVVQSADAFSGIVSEAKSILLHDDDMSRPIRRKKPNCLYNDYILTESTTKEHDTLESLFIDTIHITSREFERRFFENNMLLQAVDSIEEFDIDKLYPLSELGISLPSIEELSVVKEFMKDKTNILEELYKYRQPFNNTYNLFATVAMFCCSTSMCESSFSVLTRVSRPQRNMSEIRCSNLVFLAFESR</sequence>
<evidence type="ECO:0000313" key="1">
    <source>
        <dbReference type="EMBL" id="KAI6657062.1"/>
    </source>
</evidence>
<protein>
    <submittedName>
        <fullName evidence="1">Uncharacterized protein</fullName>
    </submittedName>
</protein>
<dbReference type="Proteomes" id="UP001165289">
    <property type="component" value="Unassembled WGS sequence"/>
</dbReference>
<name>A0AAV7K716_9METZ</name>
<evidence type="ECO:0000313" key="2">
    <source>
        <dbReference type="Proteomes" id="UP001165289"/>
    </source>
</evidence>
<dbReference type="AlphaFoldDB" id="A0AAV7K716"/>
<dbReference type="PANTHER" id="PTHR45749">
    <property type="match status" value="1"/>
</dbReference>
<keyword evidence="2" id="KW-1185">Reference proteome</keyword>
<reference evidence="1 2" key="1">
    <citation type="journal article" date="2023" name="BMC Biol.">
        <title>The compact genome of the sponge Oopsacas minuta (Hexactinellida) is lacking key metazoan core genes.</title>
        <authorList>
            <person name="Santini S."/>
            <person name="Schenkelaars Q."/>
            <person name="Jourda C."/>
            <person name="Duchesne M."/>
            <person name="Belahbib H."/>
            <person name="Rocher C."/>
            <person name="Selva M."/>
            <person name="Riesgo A."/>
            <person name="Vervoort M."/>
            <person name="Leys S.P."/>
            <person name="Kodjabachian L."/>
            <person name="Le Bivic A."/>
            <person name="Borchiellini C."/>
            <person name="Claverie J.M."/>
            <person name="Renard E."/>
        </authorList>
    </citation>
    <scope>NUCLEOTIDE SEQUENCE [LARGE SCALE GENOMIC DNA]</scope>
    <source>
        <strain evidence="1">SPO-2</strain>
    </source>
</reference>
<accession>A0AAV7K716</accession>
<organism evidence="1 2">
    <name type="scientific">Oopsacas minuta</name>
    <dbReference type="NCBI Taxonomy" id="111878"/>
    <lineage>
        <taxon>Eukaryota</taxon>
        <taxon>Metazoa</taxon>
        <taxon>Porifera</taxon>
        <taxon>Hexactinellida</taxon>
        <taxon>Hexasterophora</taxon>
        <taxon>Lyssacinosida</taxon>
        <taxon>Leucopsacidae</taxon>
        <taxon>Oopsacas</taxon>
    </lineage>
</organism>
<proteinExistence type="predicted"/>
<dbReference type="EMBL" id="JAKMXF010000122">
    <property type="protein sequence ID" value="KAI6657062.1"/>
    <property type="molecule type" value="Genomic_DNA"/>
</dbReference>
<comment type="caution">
    <text evidence="1">The sequence shown here is derived from an EMBL/GenBank/DDBJ whole genome shotgun (WGS) entry which is preliminary data.</text>
</comment>
<gene>
    <name evidence="1" type="ORF">LOD99_15848</name>
</gene>
<dbReference type="SUPFAM" id="SSF53098">
    <property type="entry name" value="Ribonuclease H-like"/>
    <property type="match status" value="1"/>
</dbReference>
<dbReference type="InterPro" id="IPR012337">
    <property type="entry name" value="RNaseH-like_sf"/>
</dbReference>
<dbReference type="PANTHER" id="PTHR45749:SF37">
    <property type="entry name" value="OS05G0311600 PROTEIN"/>
    <property type="match status" value="1"/>
</dbReference>